<evidence type="ECO:0000313" key="1">
    <source>
        <dbReference type="EMBL" id="KAG2572963.1"/>
    </source>
</evidence>
<dbReference type="AlphaFoldDB" id="A0A8T0QGW0"/>
<organism evidence="1 2">
    <name type="scientific">Panicum virgatum</name>
    <name type="common">Blackwell switchgrass</name>
    <dbReference type="NCBI Taxonomy" id="38727"/>
    <lineage>
        <taxon>Eukaryota</taxon>
        <taxon>Viridiplantae</taxon>
        <taxon>Streptophyta</taxon>
        <taxon>Embryophyta</taxon>
        <taxon>Tracheophyta</taxon>
        <taxon>Spermatophyta</taxon>
        <taxon>Magnoliopsida</taxon>
        <taxon>Liliopsida</taxon>
        <taxon>Poales</taxon>
        <taxon>Poaceae</taxon>
        <taxon>PACMAD clade</taxon>
        <taxon>Panicoideae</taxon>
        <taxon>Panicodae</taxon>
        <taxon>Paniceae</taxon>
        <taxon>Panicinae</taxon>
        <taxon>Panicum</taxon>
        <taxon>Panicum sect. Hiantes</taxon>
    </lineage>
</organism>
<comment type="caution">
    <text evidence="1">The sequence shown here is derived from an EMBL/GenBank/DDBJ whole genome shotgun (WGS) entry which is preliminary data.</text>
</comment>
<sequence length="192" mass="20849">MAMSVNSPIMNEDLFGCLLENNATDMETAFQHVGLNDNNLDYGIDDHSSNAASDNSSNSESLLPVAYPCNAVSCINGMCRTKNSKTTPQTFTTNSLPLIALHPFAAQGSPETSKPGSDVFGFGTGLHNVNRPNELNLNLSQSATGCMDGPGIEVHHNPASPEFTLHRSITEKFNIVCIPWYLSRYKFKQHGN</sequence>
<proteinExistence type="predicted"/>
<protein>
    <submittedName>
        <fullName evidence="1">Uncharacterized protein</fullName>
    </submittedName>
</protein>
<dbReference type="Proteomes" id="UP000823388">
    <property type="component" value="Chromosome 7K"/>
</dbReference>
<reference evidence="1" key="1">
    <citation type="submission" date="2020-05" db="EMBL/GenBank/DDBJ databases">
        <title>WGS assembly of Panicum virgatum.</title>
        <authorList>
            <person name="Lovell J.T."/>
            <person name="Jenkins J."/>
            <person name="Shu S."/>
            <person name="Juenger T.E."/>
            <person name="Schmutz J."/>
        </authorList>
    </citation>
    <scope>NUCLEOTIDE SEQUENCE</scope>
    <source>
        <strain evidence="1">AP13</strain>
    </source>
</reference>
<name>A0A8T0QGW0_PANVG</name>
<evidence type="ECO:0000313" key="2">
    <source>
        <dbReference type="Proteomes" id="UP000823388"/>
    </source>
</evidence>
<dbReference type="EMBL" id="CM029049">
    <property type="protein sequence ID" value="KAG2572963.1"/>
    <property type="molecule type" value="Genomic_DNA"/>
</dbReference>
<gene>
    <name evidence="1" type="ORF">PVAP13_7KG213500</name>
</gene>
<accession>A0A8T0QGW0</accession>
<keyword evidence="2" id="KW-1185">Reference proteome</keyword>